<evidence type="ECO:0000313" key="1">
    <source>
        <dbReference type="EMBL" id="NRF69733.1"/>
    </source>
</evidence>
<protein>
    <submittedName>
        <fullName evidence="1">Uncharacterized protein</fullName>
    </submittedName>
</protein>
<dbReference type="EMBL" id="JABRWJ010000007">
    <property type="protein sequence ID" value="NRF69733.1"/>
    <property type="molecule type" value="Genomic_DNA"/>
</dbReference>
<keyword evidence="2" id="KW-1185">Reference proteome</keyword>
<name>A0ABX2EMB8_9BURK</name>
<organism evidence="1 2">
    <name type="scientific">Pseudaquabacterium terrae</name>
    <dbReference type="NCBI Taxonomy" id="2732868"/>
    <lineage>
        <taxon>Bacteria</taxon>
        <taxon>Pseudomonadati</taxon>
        <taxon>Pseudomonadota</taxon>
        <taxon>Betaproteobacteria</taxon>
        <taxon>Burkholderiales</taxon>
        <taxon>Sphaerotilaceae</taxon>
        <taxon>Pseudaquabacterium</taxon>
    </lineage>
</organism>
<comment type="caution">
    <text evidence="1">The sequence shown here is derived from an EMBL/GenBank/DDBJ whole genome shotgun (WGS) entry which is preliminary data.</text>
</comment>
<dbReference type="Proteomes" id="UP000737171">
    <property type="component" value="Unassembled WGS sequence"/>
</dbReference>
<accession>A0ABX2EMB8</accession>
<gene>
    <name evidence="1" type="ORF">HLB44_22260</name>
</gene>
<evidence type="ECO:0000313" key="2">
    <source>
        <dbReference type="Proteomes" id="UP000737171"/>
    </source>
</evidence>
<dbReference type="RefSeq" id="WP_173127267.1">
    <property type="nucleotide sequence ID" value="NZ_JABRWJ010000007.1"/>
</dbReference>
<sequence length="161" mass="18188">MADRNDRIDGRDACLAALRERLLALPGEAPRVVWCIDSDFADWPFDDTAVLQALQRWAQAPGRLLKVVGVDYDAVTRRFPRLAAWRRDWSHCVQAWQPAPDERVDLPSVLLAGTSAVELLDRERWRGRTLRDAAELRQLGEACDAITQRCEPAWPATTLGL</sequence>
<reference evidence="1 2" key="1">
    <citation type="submission" date="2020-05" db="EMBL/GenBank/DDBJ databases">
        <title>Aquincola sp. isolate from soil.</title>
        <authorList>
            <person name="Han J."/>
            <person name="Kim D.-U."/>
        </authorList>
    </citation>
    <scope>NUCLEOTIDE SEQUENCE [LARGE SCALE GENOMIC DNA]</scope>
    <source>
        <strain evidence="1 2">S2</strain>
    </source>
</reference>
<proteinExistence type="predicted"/>